<keyword evidence="6" id="KW-0479">Metal-binding</keyword>
<feature type="binding site" evidence="6">
    <location>
        <position position="59"/>
    </location>
    <ligand>
        <name>Ca(2+)</name>
        <dbReference type="ChEBI" id="CHEBI:29108"/>
        <label>1</label>
        <note>catalytic</note>
    </ligand>
</feature>
<dbReference type="PANTHER" id="PTHR11799:SF30">
    <property type="entry name" value="SERUM PARAOXONASE_ARYLESTERASE 2"/>
    <property type="match status" value="1"/>
</dbReference>
<keyword evidence="4 7" id="KW-0325">Glycoprotein</keyword>
<keyword evidence="2" id="KW-0378">Hydrolase</keyword>
<evidence type="ECO:0000256" key="2">
    <source>
        <dbReference type="ARBA" id="ARBA00022801"/>
    </source>
</evidence>
<evidence type="ECO:0000256" key="7">
    <source>
        <dbReference type="PIRSR" id="PIRSR602640-4"/>
    </source>
</evidence>
<evidence type="ECO:0000313" key="9">
    <source>
        <dbReference type="Proteomes" id="UP001251528"/>
    </source>
</evidence>
<evidence type="ECO:0000256" key="4">
    <source>
        <dbReference type="ARBA" id="ARBA00023180"/>
    </source>
</evidence>
<feature type="binding site" evidence="6">
    <location>
        <position position="221"/>
    </location>
    <ligand>
        <name>Ca(2+)</name>
        <dbReference type="ChEBI" id="CHEBI:29108"/>
        <label>1</label>
        <note>catalytic</note>
    </ligand>
</feature>
<comment type="caution">
    <text evidence="8">The sequence shown here is derived from an EMBL/GenBank/DDBJ whole genome shotgun (WGS) entry which is preliminary data.</text>
</comment>
<keyword evidence="9" id="KW-1185">Reference proteome</keyword>
<protein>
    <submittedName>
        <fullName evidence="8">Uncharacterized protein</fullName>
    </submittedName>
</protein>
<feature type="binding site" evidence="6">
    <location>
        <position position="109"/>
    </location>
    <ligand>
        <name>Ca(2+)</name>
        <dbReference type="ChEBI" id="CHEBI:29108"/>
        <label>1</label>
        <note>catalytic</note>
    </ligand>
</feature>
<evidence type="ECO:0000256" key="5">
    <source>
        <dbReference type="PIRSR" id="PIRSR602640-1"/>
    </source>
</evidence>
<dbReference type="Proteomes" id="UP001251528">
    <property type="component" value="Unassembled WGS sequence"/>
</dbReference>
<keyword evidence="6" id="KW-0106">Calcium</keyword>
<comment type="cofactor">
    <cofactor evidence="6">
        <name>Ca(2+)</name>
        <dbReference type="ChEBI" id="CHEBI:29108"/>
    </cofactor>
    <text evidence="6">Binds 2 calcium ions per subunit.</text>
</comment>
<comment type="similarity">
    <text evidence="1">Belongs to the paraoxonase family.</text>
</comment>
<feature type="active site" description="Proton acceptor" evidence="5">
    <location>
        <position position="57"/>
    </location>
</feature>
<dbReference type="Pfam" id="PF01731">
    <property type="entry name" value="Arylesterase"/>
    <property type="match status" value="1"/>
</dbReference>
<evidence type="ECO:0000256" key="1">
    <source>
        <dbReference type="ARBA" id="ARBA00008595"/>
    </source>
</evidence>
<gene>
    <name evidence="8" type="ORF">QQS21_012444</name>
</gene>
<evidence type="ECO:0000256" key="3">
    <source>
        <dbReference type="ARBA" id="ARBA00023157"/>
    </source>
</evidence>
<evidence type="ECO:0000313" key="8">
    <source>
        <dbReference type="EMBL" id="KAK2589880.1"/>
    </source>
</evidence>
<name>A0AAJ0CB66_9HYPO</name>
<dbReference type="PANTHER" id="PTHR11799">
    <property type="entry name" value="PARAOXONASE"/>
    <property type="match status" value="1"/>
</dbReference>
<dbReference type="AlphaFoldDB" id="A0AAJ0CB66"/>
<dbReference type="InterPro" id="IPR011042">
    <property type="entry name" value="6-blade_b-propeller_TolB-like"/>
</dbReference>
<dbReference type="GO" id="GO:0004064">
    <property type="term" value="F:arylesterase activity"/>
    <property type="evidence" value="ECO:0007669"/>
    <property type="project" value="InterPro"/>
</dbReference>
<sequence length="324" mass="35321">MACDPGRERWNTVMGVFLEPSINAGLYIYDYKDAAKPDAEVLKEIEIVNFPGKSDFHTLGMAYDEATSTLFAVNHARAGSRIERFTLDVDRLVATHTGTIQHPLLHAPNSIAIINSKELYITNDHYFLARTSKLLARMETFLAPALASVVHVKLRDGPTVAGVESVNVVARAAFANGIEFLNSTTLAVASTTRNVIYLYESHKNGSLSLKSSIQVPFLPDNLSVHGGKLFIAGHPHFTSLAKFTQTRHVCNDPEELGKASADLKEYCQTGVATSWVSEWTEKGGLKSLYAGTEYPTSCTAAKDTARGVGIVSGLYAKGILVWRD</sequence>
<organism evidence="8 9">
    <name type="scientific">Conoideocrella luteorostrata</name>
    <dbReference type="NCBI Taxonomy" id="1105319"/>
    <lineage>
        <taxon>Eukaryota</taxon>
        <taxon>Fungi</taxon>
        <taxon>Dikarya</taxon>
        <taxon>Ascomycota</taxon>
        <taxon>Pezizomycotina</taxon>
        <taxon>Sordariomycetes</taxon>
        <taxon>Hypocreomycetidae</taxon>
        <taxon>Hypocreales</taxon>
        <taxon>Clavicipitaceae</taxon>
        <taxon>Conoideocrella</taxon>
    </lineage>
</organism>
<feature type="glycosylation site" description="N-linked (GlcNAc...) asparagine" evidence="7">
    <location>
        <position position="221"/>
    </location>
</feature>
<accession>A0AAJ0CB66</accession>
<dbReference type="InterPro" id="IPR002640">
    <property type="entry name" value="Arylesterase"/>
</dbReference>
<proteinExistence type="inferred from homology"/>
<keyword evidence="3" id="KW-1015">Disulfide bond</keyword>
<comment type="PTM">
    <text evidence="7">Glycosylated.</text>
</comment>
<dbReference type="InterPro" id="IPR051288">
    <property type="entry name" value="Serum_paraoxonase/arylesterase"/>
</dbReference>
<reference evidence="8" key="1">
    <citation type="submission" date="2023-06" db="EMBL/GenBank/DDBJ databases">
        <title>Conoideocrella luteorostrata (Hypocreales: Clavicipitaceae), a potential biocontrol fungus for elongate hemlock scale in United States Christmas tree production areas.</title>
        <authorList>
            <person name="Barrett H."/>
            <person name="Lovett B."/>
            <person name="Macias A.M."/>
            <person name="Stajich J.E."/>
            <person name="Kasson M.T."/>
        </authorList>
    </citation>
    <scope>NUCLEOTIDE SEQUENCE</scope>
    <source>
        <strain evidence="8">ARSEF 14590</strain>
    </source>
</reference>
<feature type="binding site" evidence="6">
    <location>
        <position position="220"/>
    </location>
    <ligand>
        <name>Ca(2+)</name>
        <dbReference type="ChEBI" id="CHEBI:29108"/>
        <label>1</label>
        <note>catalytic</note>
    </ligand>
</feature>
<evidence type="ECO:0000256" key="6">
    <source>
        <dbReference type="PIRSR" id="PIRSR602640-2"/>
    </source>
</evidence>
<dbReference type="SUPFAM" id="SSF63829">
    <property type="entry name" value="Calcium-dependent phosphotriesterase"/>
    <property type="match status" value="1"/>
</dbReference>
<dbReference type="EMBL" id="JASWJB010000534">
    <property type="protein sequence ID" value="KAK2589880.1"/>
    <property type="molecule type" value="Genomic_DNA"/>
</dbReference>
<feature type="binding site" evidence="6">
    <location>
        <position position="176"/>
    </location>
    <ligand>
        <name>Ca(2+)</name>
        <dbReference type="ChEBI" id="CHEBI:29108"/>
        <label>1</label>
        <note>catalytic</note>
    </ligand>
</feature>
<dbReference type="Gene3D" id="2.120.10.30">
    <property type="entry name" value="TolB, C-terminal domain"/>
    <property type="match status" value="1"/>
</dbReference>
<dbReference type="GO" id="GO:0046872">
    <property type="term" value="F:metal ion binding"/>
    <property type="evidence" value="ECO:0007669"/>
    <property type="project" value="UniProtKB-KW"/>
</dbReference>